<name>A0A1H7Z3D1_9FLAO</name>
<dbReference type="InterPro" id="IPR005901">
    <property type="entry name" value="GLPGLI"/>
</dbReference>
<proteinExistence type="predicted"/>
<dbReference type="AlphaFoldDB" id="A0A1H7Z3D1"/>
<accession>A0A1H7Z3D1</accession>
<gene>
    <name evidence="1" type="ORF">SAMN05421856_10413</name>
</gene>
<evidence type="ECO:0000313" key="2">
    <source>
        <dbReference type="Proteomes" id="UP000199450"/>
    </source>
</evidence>
<organism evidence="1 2">
    <name type="scientific">Chryseobacterium taichungense</name>
    <dbReference type="NCBI Taxonomy" id="295069"/>
    <lineage>
        <taxon>Bacteria</taxon>
        <taxon>Pseudomonadati</taxon>
        <taxon>Bacteroidota</taxon>
        <taxon>Flavobacteriia</taxon>
        <taxon>Flavobacteriales</taxon>
        <taxon>Weeksellaceae</taxon>
        <taxon>Chryseobacterium group</taxon>
        <taxon>Chryseobacterium</taxon>
    </lineage>
</organism>
<dbReference type="RefSeq" id="WP_089999730.1">
    <property type="nucleotide sequence ID" value="NZ_FOBV01000004.1"/>
</dbReference>
<evidence type="ECO:0000313" key="1">
    <source>
        <dbReference type="EMBL" id="SEM52691.1"/>
    </source>
</evidence>
<dbReference type="STRING" id="295069.SAMN05421856_10413"/>
<keyword evidence="2" id="KW-1185">Reference proteome</keyword>
<protein>
    <submittedName>
        <fullName evidence="1">GLPGLI family protein</fullName>
    </submittedName>
</protein>
<dbReference type="NCBIfam" id="TIGR01200">
    <property type="entry name" value="GLPGLI"/>
    <property type="match status" value="1"/>
</dbReference>
<sequence>MKKILIIIAILLINLLYSQKMTGIYELKFRINPDKDSLITNIFYLDIDGFQSTFRSEIERKSDSLINKKGFGYGRKSLFITDLYSKKDLKTNEIQKLIISGLVGNRYFIKIDDELKWEIKNEKQKIGNLDCQKAEVDYGGRHWIAWFSETVNLQEGPYIFHGLPGLIIKITDQNLDYDFNLIQLKKAENYNIYFHKSKEKQITWLDFQRMIQNYYNDPLYEIKNSGMKYTIVDDKENISTLNPKMIQKKHQTNLKNNDSNLIELDKMIELK</sequence>
<dbReference type="Proteomes" id="UP000199450">
    <property type="component" value="Unassembled WGS sequence"/>
</dbReference>
<dbReference type="EMBL" id="FOBV01000004">
    <property type="protein sequence ID" value="SEM52691.1"/>
    <property type="molecule type" value="Genomic_DNA"/>
</dbReference>
<dbReference type="OrthoDB" id="1440774at2"/>
<reference evidence="2" key="1">
    <citation type="submission" date="2016-10" db="EMBL/GenBank/DDBJ databases">
        <authorList>
            <person name="Varghese N."/>
            <person name="Submissions S."/>
        </authorList>
    </citation>
    <scope>NUCLEOTIDE SEQUENCE [LARGE SCALE GENOMIC DNA]</scope>
    <source>
        <strain evidence="2">DSM 17453</strain>
    </source>
</reference>